<dbReference type="PANTHER" id="PTHR11362:SF78">
    <property type="entry name" value="PROTEASE INHIBITOR"/>
    <property type="match status" value="1"/>
</dbReference>
<evidence type="ECO:0000313" key="1">
    <source>
        <dbReference type="EMBL" id="KAH8697884.1"/>
    </source>
</evidence>
<accession>A0AAD4KX30</accession>
<dbReference type="GeneID" id="70246518"/>
<sequence length="179" mass="19573">MPSYKNIDSYLGQIKSDSSKVLELSIGSHKNVPFGAKIPKADAQSPPTLKLPPSLVDSNKKYILVAIDIDAPFPSWRGLGPILHWVQPGFKHDPETGNLTTSEPFITNYIGPAPPPPSSPHRYCFFLYEQPESLVVSEHAPKGGKKVGNAARMWFDLEGYESKIGLKGGIVAGNWFVSN</sequence>
<name>A0AAD4KX30_9EURO</name>
<gene>
    <name evidence="1" type="ORF">BGW36DRAFT_379619</name>
</gene>
<dbReference type="GO" id="GO:0030162">
    <property type="term" value="P:regulation of proteolysis"/>
    <property type="evidence" value="ECO:0007669"/>
    <property type="project" value="TreeGrafter"/>
</dbReference>
<dbReference type="RefSeq" id="XP_046072585.1">
    <property type="nucleotide sequence ID" value="XM_046216231.1"/>
</dbReference>
<dbReference type="EMBL" id="JAJTJA010000006">
    <property type="protein sequence ID" value="KAH8697884.1"/>
    <property type="molecule type" value="Genomic_DNA"/>
</dbReference>
<dbReference type="InterPro" id="IPR008914">
    <property type="entry name" value="PEBP"/>
</dbReference>
<dbReference type="InterPro" id="IPR036610">
    <property type="entry name" value="PEBP-like_sf"/>
</dbReference>
<dbReference type="Pfam" id="PF01161">
    <property type="entry name" value="PBP"/>
    <property type="match status" value="1"/>
</dbReference>
<proteinExistence type="predicted"/>
<dbReference type="InterPro" id="IPR035810">
    <property type="entry name" value="PEBP_euk"/>
</dbReference>
<comment type="caution">
    <text evidence="1">The sequence shown here is derived from an EMBL/GenBank/DDBJ whole genome shotgun (WGS) entry which is preliminary data.</text>
</comment>
<protein>
    <submittedName>
        <fullName evidence="1">Phosphatidylethanolamine-binding protein</fullName>
    </submittedName>
</protein>
<keyword evidence="2" id="KW-1185">Reference proteome</keyword>
<reference evidence="1" key="1">
    <citation type="submission" date="2021-12" db="EMBL/GenBank/DDBJ databases">
        <title>Convergent genome expansion in fungi linked to evolution of root-endophyte symbiosis.</title>
        <authorList>
            <consortium name="DOE Joint Genome Institute"/>
            <person name="Ke Y.-H."/>
            <person name="Bonito G."/>
            <person name="Liao H.-L."/>
            <person name="Looney B."/>
            <person name="Rojas-Flechas A."/>
            <person name="Nash J."/>
            <person name="Hameed K."/>
            <person name="Schadt C."/>
            <person name="Martin F."/>
            <person name="Crous P.W."/>
            <person name="Miettinen O."/>
            <person name="Magnuson J.K."/>
            <person name="Labbe J."/>
            <person name="Jacobson D."/>
            <person name="Doktycz M.J."/>
            <person name="Veneault-Fourrey C."/>
            <person name="Kuo A."/>
            <person name="Mondo S."/>
            <person name="Calhoun S."/>
            <person name="Riley R."/>
            <person name="Ohm R."/>
            <person name="LaButti K."/>
            <person name="Andreopoulos B."/>
            <person name="Pangilinan J."/>
            <person name="Nolan M."/>
            <person name="Tritt A."/>
            <person name="Clum A."/>
            <person name="Lipzen A."/>
            <person name="Daum C."/>
            <person name="Barry K."/>
            <person name="Grigoriev I.V."/>
            <person name="Vilgalys R."/>
        </authorList>
    </citation>
    <scope>NUCLEOTIDE SEQUENCE</scope>
    <source>
        <strain evidence="1">PMI_201</strain>
    </source>
</reference>
<dbReference type="GO" id="GO:0030414">
    <property type="term" value="F:peptidase inhibitor activity"/>
    <property type="evidence" value="ECO:0007669"/>
    <property type="project" value="TreeGrafter"/>
</dbReference>
<dbReference type="CDD" id="cd00866">
    <property type="entry name" value="PEBP_euk"/>
    <property type="match status" value="1"/>
</dbReference>
<dbReference type="AlphaFoldDB" id="A0AAD4KX30"/>
<evidence type="ECO:0000313" key="2">
    <source>
        <dbReference type="Proteomes" id="UP001201262"/>
    </source>
</evidence>
<organism evidence="1 2">
    <name type="scientific">Talaromyces proteolyticus</name>
    <dbReference type="NCBI Taxonomy" id="1131652"/>
    <lineage>
        <taxon>Eukaryota</taxon>
        <taxon>Fungi</taxon>
        <taxon>Dikarya</taxon>
        <taxon>Ascomycota</taxon>
        <taxon>Pezizomycotina</taxon>
        <taxon>Eurotiomycetes</taxon>
        <taxon>Eurotiomycetidae</taxon>
        <taxon>Eurotiales</taxon>
        <taxon>Trichocomaceae</taxon>
        <taxon>Talaromyces</taxon>
        <taxon>Talaromyces sect. Bacilispori</taxon>
    </lineage>
</organism>
<dbReference type="SUPFAM" id="SSF49777">
    <property type="entry name" value="PEBP-like"/>
    <property type="match status" value="1"/>
</dbReference>
<dbReference type="GO" id="GO:0046578">
    <property type="term" value="P:regulation of Ras protein signal transduction"/>
    <property type="evidence" value="ECO:0007669"/>
    <property type="project" value="TreeGrafter"/>
</dbReference>
<dbReference type="GO" id="GO:0005543">
    <property type="term" value="F:phospholipid binding"/>
    <property type="evidence" value="ECO:0007669"/>
    <property type="project" value="TreeGrafter"/>
</dbReference>
<dbReference type="Proteomes" id="UP001201262">
    <property type="component" value="Unassembled WGS sequence"/>
</dbReference>
<dbReference type="PANTHER" id="PTHR11362">
    <property type="entry name" value="PHOSPHATIDYLETHANOLAMINE-BINDING PROTEIN"/>
    <property type="match status" value="1"/>
</dbReference>
<dbReference type="Gene3D" id="3.90.280.10">
    <property type="entry name" value="PEBP-like"/>
    <property type="match status" value="1"/>
</dbReference>